<accession>W9QJI4</accession>
<protein>
    <submittedName>
        <fullName evidence="1">Uncharacterized protein</fullName>
    </submittedName>
</protein>
<dbReference type="AlphaFoldDB" id="W9QJI4"/>
<keyword evidence="2" id="KW-1185">Reference proteome</keyword>
<name>W9QJI4_9ROSA</name>
<evidence type="ECO:0000313" key="2">
    <source>
        <dbReference type="Proteomes" id="UP000030645"/>
    </source>
</evidence>
<proteinExistence type="predicted"/>
<gene>
    <name evidence="1" type="ORF">L484_008051</name>
</gene>
<dbReference type="EMBL" id="KE343701">
    <property type="protein sequence ID" value="EXB38687.1"/>
    <property type="molecule type" value="Genomic_DNA"/>
</dbReference>
<reference evidence="2" key="1">
    <citation type="submission" date="2013-01" db="EMBL/GenBank/DDBJ databases">
        <title>Draft Genome Sequence of a Mulberry Tree, Morus notabilis C.K. Schneid.</title>
        <authorList>
            <person name="He N."/>
            <person name="Zhao S."/>
        </authorList>
    </citation>
    <scope>NUCLEOTIDE SEQUENCE</scope>
</reference>
<evidence type="ECO:0000313" key="1">
    <source>
        <dbReference type="EMBL" id="EXB38687.1"/>
    </source>
</evidence>
<dbReference type="Proteomes" id="UP000030645">
    <property type="component" value="Unassembled WGS sequence"/>
</dbReference>
<organism evidence="1 2">
    <name type="scientific">Morus notabilis</name>
    <dbReference type="NCBI Taxonomy" id="981085"/>
    <lineage>
        <taxon>Eukaryota</taxon>
        <taxon>Viridiplantae</taxon>
        <taxon>Streptophyta</taxon>
        <taxon>Embryophyta</taxon>
        <taxon>Tracheophyta</taxon>
        <taxon>Spermatophyta</taxon>
        <taxon>Magnoliopsida</taxon>
        <taxon>eudicotyledons</taxon>
        <taxon>Gunneridae</taxon>
        <taxon>Pentapetalae</taxon>
        <taxon>rosids</taxon>
        <taxon>fabids</taxon>
        <taxon>Rosales</taxon>
        <taxon>Moraceae</taxon>
        <taxon>Moreae</taxon>
        <taxon>Morus</taxon>
    </lineage>
</organism>
<sequence length="73" mass="8352">MELATNSTEVDDVIMAEFLDDVDDMNVCEMQMNNDDFVIDHVDVTNMPDTYDVNDNAAFKSKFKLQKALRMIA</sequence>